<dbReference type="Gene3D" id="3.30.160.60">
    <property type="entry name" value="Classic Zinc Finger"/>
    <property type="match status" value="1"/>
</dbReference>
<feature type="domain" description="BED-type" evidence="9">
    <location>
        <begin position="63"/>
        <end position="122"/>
    </location>
</feature>
<comment type="caution">
    <text evidence="10">The sequence shown here is derived from an EMBL/GenBank/DDBJ whole genome shotgun (WGS) entry which is preliminary data.</text>
</comment>
<sequence length="486" mass="51766">LHVTRQASPQGTTVVPPPAPGRQRVDNPRQRIHHHRQSDIRYTPAQESTVTMGKKRRGPTLDELLARPWCYYCERDFDDLKILISHQKAKHFKCERCGRRLNTAGGLSVHMSQVHKEQLSAVDNALPNRQSLDVEIFGMEGVPDDIIQTHNQRVVTQFHQAEAERQAQTGNPPAGAGVGGQPAKRPKLENVSDLKKRLAEHKAKKAEALTGGSSGDVTPVGAGQTQNAGSFSQSPSAAAPNSQYTYPQPYGGAGSPYQQTASPVYQNFSPGGQTQFPPSAQYTPAGYSPQSFQGTPGQTGAAYGTPPPFPQQQPQQPTPQTNTPPQAGAFAQRSGSLPAAPGLPQRPAVGAPQVNAYQLQQMHMGHPVPATGAPAGAANSEKPPGAEATPFSSSVDDLISGAAKEADQAAATAAPPTEEKPAKKDKSKQSRLVYSDNETSPEEKMAKLPRYAFVPDRLGETALQEQVPAAVTGAERGPDTVFDATD</sequence>
<dbReference type="Proteomes" id="UP000037505">
    <property type="component" value="Unassembled WGS sequence"/>
</dbReference>
<feature type="non-terminal residue" evidence="10">
    <location>
        <position position="1"/>
    </location>
</feature>
<feature type="compositionally biased region" description="Low complexity" evidence="7">
    <location>
        <begin position="312"/>
        <end position="326"/>
    </location>
</feature>
<dbReference type="GO" id="GO:0003677">
    <property type="term" value="F:DNA binding"/>
    <property type="evidence" value="ECO:0007669"/>
    <property type="project" value="InterPro"/>
</dbReference>
<dbReference type="FunFam" id="3.30.160.60:FF:000354">
    <property type="entry name" value="C2H2 finger domain-containing protein"/>
    <property type="match status" value="1"/>
</dbReference>
<dbReference type="InterPro" id="IPR013087">
    <property type="entry name" value="Znf_C2H2_type"/>
</dbReference>
<dbReference type="GO" id="GO:0005634">
    <property type="term" value="C:nucleus"/>
    <property type="evidence" value="ECO:0007669"/>
    <property type="project" value="UniProtKB-SubCell"/>
</dbReference>
<feature type="compositionally biased region" description="Low complexity" evidence="7">
    <location>
        <begin position="228"/>
        <end position="243"/>
    </location>
</feature>
<dbReference type="InterPro" id="IPR036236">
    <property type="entry name" value="Znf_C2H2_sf"/>
</dbReference>
<keyword evidence="2" id="KW-0479">Metal-binding</keyword>
<feature type="region of interest" description="Disordered" evidence="7">
    <location>
        <begin position="465"/>
        <end position="486"/>
    </location>
</feature>
<feature type="domain" description="C2H2-type" evidence="8">
    <location>
        <begin position="92"/>
        <end position="120"/>
    </location>
</feature>
<evidence type="ECO:0000256" key="2">
    <source>
        <dbReference type="ARBA" id="ARBA00022723"/>
    </source>
</evidence>
<organism evidence="10 11">
    <name type="scientific">Aspergillus nomiae NRRL (strain ATCC 15546 / NRRL 13137 / CBS 260.88 / M93)</name>
    <dbReference type="NCBI Taxonomy" id="1509407"/>
    <lineage>
        <taxon>Eukaryota</taxon>
        <taxon>Fungi</taxon>
        <taxon>Dikarya</taxon>
        <taxon>Ascomycota</taxon>
        <taxon>Pezizomycotina</taxon>
        <taxon>Eurotiomycetes</taxon>
        <taxon>Eurotiomycetidae</taxon>
        <taxon>Eurotiales</taxon>
        <taxon>Aspergillaceae</taxon>
        <taxon>Aspergillus</taxon>
        <taxon>Aspergillus subgen. Circumdati</taxon>
    </lineage>
</organism>
<evidence type="ECO:0000256" key="5">
    <source>
        <dbReference type="ARBA" id="ARBA00023242"/>
    </source>
</evidence>
<feature type="region of interest" description="Disordered" evidence="7">
    <location>
        <begin position="163"/>
        <end position="448"/>
    </location>
</feature>
<dbReference type="InterPro" id="IPR003656">
    <property type="entry name" value="Znf_BED"/>
</dbReference>
<protein>
    <submittedName>
        <fullName evidence="10">Putative C2H2 finger domain protein</fullName>
    </submittedName>
</protein>
<reference evidence="10 11" key="1">
    <citation type="submission" date="2014-06" db="EMBL/GenBank/DDBJ databases">
        <title>The Genome of the Aflatoxigenic Filamentous Fungus Aspergillus nomius.</title>
        <authorList>
            <person name="Moore M.G."/>
            <person name="Shannon B.M."/>
            <person name="Brian M.M."/>
        </authorList>
    </citation>
    <scope>NUCLEOTIDE SEQUENCE [LARGE SCALE GENOMIC DNA]</scope>
    <source>
        <strain evidence="10 11">NRRL 13137</strain>
    </source>
</reference>
<dbReference type="OrthoDB" id="1306014at2759"/>
<gene>
    <name evidence="10" type="ORF">ANOM_009506</name>
</gene>
<name>A0A0L1IT46_ASPN3</name>
<dbReference type="GO" id="GO:0008270">
    <property type="term" value="F:zinc ion binding"/>
    <property type="evidence" value="ECO:0007669"/>
    <property type="project" value="UniProtKB-KW"/>
</dbReference>
<proteinExistence type="predicted"/>
<evidence type="ECO:0000313" key="11">
    <source>
        <dbReference type="Proteomes" id="UP000037505"/>
    </source>
</evidence>
<dbReference type="PROSITE" id="PS50808">
    <property type="entry name" value="ZF_BED"/>
    <property type="match status" value="1"/>
</dbReference>
<dbReference type="GeneID" id="26811310"/>
<evidence type="ECO:0000256" key="4">
    <source>
        <dbReference type="ARBA" id="ARBA00022833"/>
    </source>
</evidence>
<feature type="compositionally biased region" description="Basic and acidic residues" evidence="7">
    <location>
        <begin position="186"/>
        <end position="207"/>
    </location>
</feature>
<evidence type="ECO:0000256" key="3">
    <source>
        <dbReference type="ARBA" id="ARBA00022771"/>
    </source>
</evidence>
<dbReference type="AlphaFoldDB" id="A0A0L1IT46"/>
<feature type="compositionally biased region" description="Basic and acidic residues" evidence="7">
    <location>
        <begin position="417"/>
        <end position="428"/>
    </location>
</feature>
<keyword evidence="4" id="KW-0862">Zinc</keyword>
<feature type="compositionally biased region" description="Polar residues" evidence="7">
    <location>
        <begin position="1"/>
        <end position="13"/>
    </location>
</feature>
<feature type="compositionally biased region" description="Low complexity" evidence="7">
    <location>
        <begin position="365"/>
        <end position="378"/>
    </location>
</feature>
<evidence type="ECO:0000313" key="10">
    <source>
        <dbReference type="EMBL" id="KNG82659.1"/>
    </source>
</evidence>
<evidence type="ECO:0000259" key="9">
    <source>
        <dbReference type="PROSITE" id="PS50808"/>
    </source>
</evidence>
<evidence type="ECO:0000256" key="1">
    <source>
        <dbReference type="ARBA" id="ARBA00004123"/>
    </source>
</evidence>
<feature type="compositionally biased region" description="Polar residues" evidence="7">
    <location>
        <begin position="256"/>
        <end position="298"/>
    </location>
</feature>
<accession>A0A0L1IT46</accession>
<evidence type="ECO:0000259" key="8">
    <source>
        <dbReference type="PROSITE" id="PS50157"/>
    </source>
</evidence>
<dbReference type="RefSeq" id="XP_015403582.1">
    <property type="nucleotide sequence ID" value="XM_015554762.1"/>
</dbReference>
<evidence type="ECO:0000256" key="6">
    <source>
        <dbReference type="PROSITE-ProRule" id="PRU00042"/>
    </source>
</evidence>
<dbReference type="PROSITE" id="PS00028">
    <property type="entry name" value="ZINC_FINGER_C2H2_1"/>
    <property type="match status" value="1"/>
</dbReference>
<evidence type="ECO:0000256" key="7">
    <source>
        <dbReference type="SAM" id="MobiDB-lite"/>
    </source>
</evidence>
<keyword evidence="5" id="KW-0539">Nucleus</keyword>
<dbReference type="PANTHER" id="PTHR23215">
    <property type="entry name" value="ZINC FINGER PROTEIN 207"/>
    <property type="match status" value="1"/>
</dbReference>
<comment type="subcellular location">
    <subcellularLocation>
        <location evidence="1">Nucleus</location>
    </subcellularLocation>
</comment>
<keyword evidence="11" id="KW-1185">Reference proteome</keyword>
<dbReference type="SMART" id="SM00355">
    <property type="entry name" value="ZnF_C2H2"/>
    <property type="match status" value="2"/>
</dbReference>
<dbReference type="PROSITE" id="PS50157">
    <property type="entry name" value="ZINC_FINGER_C2H2_2"/>
    <property type="match status" value="1"/>
</dbReference>
<dbReference type="CDD" id="cd20908">
    <property type="entry name" value="SUF4-like"/>
    <property type="match status" value="1"/>
</dbReference>
<dbReference type="SUPFAM" id="SSF57667">
    <property type="entry name" value="beta-beta-alpha zinc fingers"/>
    <property type="match status" value="1"/>
</dbReference>
<dbReference type="EMBL" id="JNOM01000326">
    <property type="protein sequence ID" value="KNG82659.1"/>
    <property type="molecule type" value="Genomic_DNA"/>
</dbReference>
<dbReference type="PANTHER" id="PTHR23215:SF0">
    <property type="entry name" value="BUB3-INTERACTING AND GLEBS MOTIF-CONTAINING PROTEIN ZNF207"/>
    <property type="match status" value="1"/>
</dbReference>
<dbReference type="STRING" id="1509407.A0A0L1IT46"/>
<feature type="region of interest" description="Disordered" evidence="7">
    <location>
        <begin position="1"/>
        <end position="56"/>
    </location>
</feature>
<keyword evidence="3 6" id="KW-0863">Zinc-finger</keyword>